<dbReference type="Gene3D" id="3.40.50.850">
    <property type="entry name" value="Isochorismatase-like"/>
    <property type="match status" value="1"/>
</dbReference>
<dbReference type="InterPro" id="IPR036380">
    <property type="entry name" value="Isochorismatase-like_sf"/>
</dbReference>
<comment type="caution">
    <text evidence="2">The sequence shown here is derived from an EMBL/GenBank/DDBJ whole genome shotgun (WGS) entry which is preliminary data.</text>
</comment>
<dbReference type="InterPro" id="IPR000868">
    <property type="entry name" value="Isochorismatase-like_dom"/>
</dbReference>
<evidence type="ECO:0000313" key="3">
    <source>
        <dbReference type="Proteomes" id="UP001207605"/>
    </source>
</evidence>
<dbReference type="Proteomes" id="UP001207605">
    <property type="component" value="Unassembled WGS sequence"/>
</dbReference>
<proteinExistence type="predicted"/>
<dbReference type="EMBL" id="JAOQJV010000003">
    <property type="protein sequence ID" value="MCU6699486.1"/>
    <property type="molecule type" value="Genomic_DNA"/>
</dbReference>
<sequence>MRIEREHTAALIVDFQERLVPAIADHEALMERVRILLQGLKALEIPMTVTQQYTKGLGMSVPEVWEASGETEYLDKISFSALEVAEPKIHDKKYILVCGMEAHCCVLQTVIDLAGAGYVPVLVTDCIGSRRESDREMAIRRAEQEGAVLTSSEAILFELLKEAGTPLSKEILKIVK</sequence>
<reference evidence="2 3" key="1">
    <citation type="journal article" date="2021" name="ISME Commun">
        <title>Automated analysis of genomic sequences facilitates high-throughput and comprehensive description of bacteria.</title>
        <authorList>
            <person name="Hitch T.C.A."/>
        </authorList>
    </citation>
    <scope>NUCLEOTIDE SEQUENCE [LARGE SCALE GENOMIC DNA]</scope>
    <source>
        <strain evidence="2 3">Sanger_02</strain>
    </source>
</reference>
<dbReference type="PANTHER" id="PTHR14119:SF3">
    <property type="entry name" value="ISOCHORISMATASE DOMAIN-CONTAINING PROTEIN 2"/>
    <property type="match status" value="1"/>
</dbReference>
<dbReference type="Pfam" id="PF00857">
    <property type="entry name" value="Isochorismatase"/>
    <property type="match status" value="1"/>
</dbReference>
<dbReference type="SUPFAM" id="SSF52499">
    <property type="entry name" value="Isochorismatase-like hydrolases"/>
    <property type="match status" value="1"/>
</dbReference>
<evidence type="ECO:0000259" key="1">
    <source>
        <dbReference type="Pfam" id="PF00857"/>
    </source>
</evidence>
<organism evidence="2 3">
    <name type="scientific">Dorea ammoniilytica</name>
    <dbReference type="NCBI Taxonomy" id="2981788"/>
    <lineage>
        <taxon>Bacteria</taxon>
        <taxon>Bacillati</taxon>
        <taxon>Bacillota</taxon>
        <taxon>Clostridia</taxon>
        <taxon>Lachnospirales</taxon>
        <taxon>Lachnospiraceae</taxon>
        <taxon>Dorea</taxon>
    </lineage>
</organism>
<evidence type="ECO:0000313" key="2">
    <source>
        <dbReference type="EMBL" id="MCU6699486.1"/>
    </source>
</evidence>
<feature type="domain" description="Isochorismatase-like" evidence="1">
    <location>
        <begin position="8"/>
        <end position="153"/>
    </location>
</feature>
<dbReference type="InterPro" id="IPR050993">
    <property type="entry name" value="Isochorismatase_domain"/>
</dbReference>
<dbReference type="PANTHER" id="PTHR14119">
    <property type="entry name" value="HYDROLASE"/>
    <property type="match status" value="1"/>
</dbReference>
<protein>
    <submittedName>
        <fullName evidence="2">Isochorismatase family protein</fullName>
    </submittedName>
</protein>
<dbReference type="RefSeq" id="WP_118452962.1">
    <property type="nucleotide sequence ID" value="NZ_JAOQJV010000003.1"/>
</dbReference>
<keyword evidence="3" id="KW-1185">Reference proteome</keyword>
<accession>A0ABT2S4J7</accession>
<gene>
    <name evidence="2" type="ORF">OCV65_04445</name>
</gene>
<name>A0ABT2S4J7_9FIRM</name>